<dbReference type="RefSeq" id="WP_182326146.1">
    <property type="nucleotide sequence ID" value="NZ_CP058554.1"/>
</dbReference>
<dbReference type="AlphaFoldDB" id="A0A7G5ECI8"/>
<dbReference type="Proteomes" id="UP000515240">
    <property type="component" value="Chromosome"/>
</dbReference>
<evidence type="ECO:0000313" key="2">
    <source>
        <dbReference type="Proteomes" id="UP000515240"/>
    </source>
</evidence>
<name>A0A7G5ECI8_9BURK</name>
<accession>A0A7G5ECI8</accession>
<dbReference type="EMBL" id="CP058554">
    <property type="protein sequence ID" value="QMV71713.1"/>
    <property type="molecule type" value="Genomic_DNA"/>
</dbReference>
<gene>
    <name evidence="1" type="ORF">HS961_02055</name>
</gene>
<organism evidence="1 2">
    <name type="scientific">Comamonas piscis</name>
    <dbReference type="NCBI Taxonomy" id="1562974"/>
    <lineage>
        <taxon>Bacteria</taxon>
        <taxon>Pseudomonadati</taxon>
        <taxon>Pseudomonadota</taxon>
        <taxon>Betaproteobacteria</taxon>
        <taxon>Burkholderiales</taxon>
        <taxon>Comamonadaceae</taxon>
        <taxon>Comamonas</taxon>
    </lineage>
</organism>
<dbReference type="KEGG" id="cpis:HS961_02055"/>
<sequence length="182" mass="20263">MHPTTSLLAEHFSLLAAQPCWQCTANYGSWLSLHFGQPRIVVREPVPNAKRLSMQRRSADVQGDFLLWIEMGAWEYSEEGKPLQHSEQSREALQKVAALLQGQCISSVQLLHARTETIFDFDQGGQLRVWPHADASADDPLWHLYLPEKILTLQADGLIAHGPVSEQPSIFIPGKTASVTLG</sequence>
<keyword evidence="2" id="KW-1185">Reference proteome</keyword>
<proteinExistence type="predicted"/>
<evidence type="ECO:0000313" key="1">
    <source>
        <dbReference type="EMBL" id="QMV71713.1"/>
    </source>
</evidence>
<protein>
    <submittedName>
        <fullName evidence="1">Uncharacterized protein</fullName>
    </submittedName>
</protein>
<reference evidence="1 2" key="1">
    <citation type="journal article" date="2020" name="G3 (Bethesda)">
        <title>CeMbio - The Caenorhabditis elegans Microbiome Resource.</title>
        <authorList>
            <person name="Dirksen P."/>
            <person name="Assie A."/>
            <person name="Zimmermann J."/>
            <person name="Zhang F."/>
            <person name="Tietje A.M."/>
            <person name="Marsh S.A."/>
            <person name="Felix M.A."/>
            <person name="Shapira M."/>
            <person name="Kaleta C."/>
            <person name="Schulenburg H."/>
            <person name="Samuel B."/>
        </authorList>
    </citation>
    <scope>NUCLEOTIDE SEQUENCE [LARGE SCALE GENOMIC DNA]</scope>
    <source>
        <strain evidence="1 2">BIGb0172</strain>
    </source>
</reference>